<dbReference type="GO" id="GO:0005829">
    <property type="term" value="C:cytosol"/>
    <property type="evidence" value="ECO:0007669"/>
    <property type="project" value="TreeGrafter"/>
</dbReference>
<dbReference type="Pfam" id="PF01381">
    <property type="entry name" value="HTH_3"/>
    <property type="match status" value="1"/>
</dbReference>
<accession>A0A9D9IDC5</accession>
<dbReference type="InterPro" id="IPR050807">
    <property type="entry name" value="TransReg_Diox_bact_type"/>
</dbReference>
<dbReference type="PANTHER" id="PTHR46797">
    <property type="entry name" value="HTH-TYPE TRANSCRIPTIONAL REGULATOR"/>
    <property type="match status" value="1"/>
</dbReference>
<keyword evidence="1" id="KW-0238">DNA-binding</keyword>
<dbReference type="Gene3D" id="1.10.260.40">
    <property type="entry name" value="lambda repressor-like DNA-binding domains"/>
    <property type="match status" value="1"/>
</dbReference>
<feature type="domain" description="HTH cro/C1-type" evidence="2">
    <location>
        <begin position="5"/>
        <end position="59"/>
    </location>
</feature>
<dbReference type="SUPFAM" id="SSF47413">
    <property type="entry name" value="lambda repressor-like DNA-binding domains"/>
    <property type="match status" value="1"/>
</dbReference>
<dbReference type="GO" id="GO:0003677">
    <property type="term" value="F:DNA binding"/>
    <property type="evidence" value="ECO:0007669"/>
    <property type="project" value="UniProtKB-KW"/>
</dbReference>
<organism evidence="3 4">
    <name type="scientific">Candidatus Ornithospirochaeta stercoravium</name>
    <dbReference type="NCBI Taxonomy" id="2840897"/>
    <lineage>
        <taxon>Bacteria</taxon>
        <taxon>Pseudomonadati</taxon>
        <taxon>Spirochaetota</taxon>
        <taxon>Spirochaetia</taxon>
        <taxon>Spirochaetales</taxon>
        <taxon>Spirochaetaceae</taxon>
        <taxon>Spirochaetaceae incertae sedis</taxon>
        <taxon>Candidatus Ornithospirochaeta</taxon>
    </lineage>
</organism>
<reference evidence="3" key="1">
    <citation type="submission" date="2020-10" db="EMBL/GenBank/DDBJ databases">
        <authorList>
            <person name="Gilroy R."/>
        </authorList>
    </citation>
    <scope>NUCLEOTIDE SEQUENCE</scope>
    <source>
        <strain evidence="3">14700</strain>
    </source>
</reference>
<dbReference type="Proteomes" id="UP000810292">
    <property type="component" value="Unassembled WGS sequence"/>
</dbReference>
<evidence type="ECO:0000313" key="4">
    <source>
        <dbReference type="Proteomes" id="UP000810292"/>
    </source>
</evidence>
<evidence type="ECO:0000256" key="1">
    <source>
        <dbReference type="ARBA" id="ARBA00023125"/>
    </source>
</evidence>
<dbReference type="AlphaFoldDB" id="A0A9D9IDC5"/>
<protein>
    <submittedName>
        <fullName evidence="3">Helix-turn-helix transcriptional regulator</fullName>
    </submittedName>
</protein>
<name>A0A9D9IDC5_9SPIO</name>
<sequence>VLQRLKEAREKAQLSQLELSYRSGVSQNMITYIETGKRTPTLTTLLKLCNALNITPAVLFVDSSDDVKTAKATVIDLVTRYMN</sequence>
<dbReference type="InterPro" id="IPR001387">
    <property type="entry name" value="Cro/C1-type_HTH"/>
</dbReference>
<dbReference type="InterPro" id="IPR010982">
    <property type="entry name" value="Lambda_DNA-bd_dom_sf"/>
</dbReference>
<comment type="caution">
    <text evidence="3">The sequence shown here is derived from an EMBL/GenBank/DDBJ whole genome shotgun (WGS) entry which is preliminary data.</text>
</comment>
<gene>
    <name evidence="3" type="ORF">IAA72_09920</name>
</gene>
<dbReference type="EMBL" id="JADIMF010000158">
    <property type="protein sequence ID" value="MBO8470080.1"/>
    <property type="molecule type" value="Genomic_DNA"/>
</dbReference>
<proteinExistence type="predicted"/>
<dbReference type="PROSITE" id="PS50943">
    <property type="entry name" value="HTH_CROC1"/>
    <property type="match status" value="1"/>
</dbReference>
<evidence type="ECO:0000313" key="3">
    <source>
        <dbReference type="EMBL" id="MBO8470080.1"/>
    </source>
</evidence>
<dbReference type="SMART" id="SM00530">
    <property type="entry name" value="HTH_XRE"/>
    <property type="match status" value="1"/>
</dbReference>
<feature type="non-terminal residue" evidence="3">
    <location>
        <position position="1"/>
    </location>
</feature>
<reference evidence="3" key="2">
    <citation type="journal article" date="2021" name="PeerJ">
        <title>Extensive microbial diversity within the chicken gut microbiome revealed by metagenomics and culture.</title>
        <authorList>
            <person name="Gilroy R."/>
            <person name="Ravi A."/>
            <person name="Getino M."/>
            <person name="Pursley I."/>
            <person name="Horton D.L."/>
            <person name="Alikhan N.F."/>
            <person name="Baker D."/>
            <person name="Gharbi K."/>
            <person name="Hall N."/>
            <person name="Watson M."/>
            <person name="Adriaenssens E.M."/>
            <person name="Foster-Nyarko E."/>
            <person name="Jarju S."/>
            <person name="Secka A."/>
            <person name="Antonio M."/>
            <person name="Oren A."/>
            <person name="Chaudhuri R.R."/>
            <person name="La Ragione R."/>
            <person name="Hildebrand F."/>
            <person name="Pallen M.J."/>
        </authorList>
    </citation>
    <scope>NUCLEOTIDE SEQUENCE</scope>
    <source>
        <strain evidence="3">14700</strain>
    </source>
</reference>
<dbReference type="CDD" id="cd00093">
    <property type="entry name" value="HTH_XRE"/>
    <property type="match status" value="1"/>
</dbReference>
<dbReference type="PANTHER" id="PTHR46797:SF1">
    <property type="entry name" value="METHYLPHOSPHONATE SYNTHASE"/>
    <property type="match status" value="1"/>
</dbReference>
<dbReference type="GO" id="GO:0003700">
    <property type="term" value="F:DNA-binding transcription factor activity"/>
    <property type="evidence" value="ECO:0007669"/>
    <property type="project" value="TreeGrafter"/>
</dbReference>
<evidence type="ECO:0000259" key="2">
    <source>
        <dbReference type="PROSITE" id="PS50943"/>
    </source>
</evidence>